<dbReference type="AlphaFoldDB" id="A0A437AF69"/>
<feature type="region of interest" description="Disordered" evidence="1">
    <location>
        <begin position="1"/>
        <end position="33"/>
    </location>
</feature>
<reference evidence="2 3" key="1">
    <citation type="submission" date="2019-01" db="EMBL/GenBank/DDBJ databases">
        <title>Intercellular communication is required for trap formation in the nematode-trapping fungus Duddingtonia flagrans.</title>
        <authorList>
            <person name="Youssar L."/>
            <person name="Wernet V."/>
            <person name="Hensel N."/>
            <person name="Hildebrandt H.-G."/>
            <person name="Fischer R."/>
        </authorList>
    </citation>
    <scope>NUCLEOTIDE SEQUENCE [LARGE SCALE GENOMIC DNA]</scope>
    <source>
        <strain evidence="2 3">CBS H-5679</strain>
    </source>
</reference>
<dbReference type="GeneID" id="93582785"/>
<dbReference type="Proteomes" id="UP000283090">
    <property type="component" value="Unassembled WGS sequence"/>
</dbReference>
<evidence type="ECO:0000313" key="3">
    <source>
        <dbReference type="Proteomes" id="UP000283090"/>
    </source>
</evidence>
<name>A0A437AF69_ARTFL</name>
<dbReference type="VEuPathDB" id="FungiDB:DFL_000474"/>
<evidence type="ECO:0000313" key="2">
    <source>
        <dbReference type="EMBL" id="RVD89467.1"/>
    </source>
</evidence>
<gene>
    <name evidence="2" type="ORF">DFL_000474</name>
</gene>
<evidence type="ECO:0000256" key="1">
    <source>
        <dbReference type="SAM" id="MobiDB-lite"/>
    </source>
</evidence>
<sequence length="85" mass="9031">MKFYRSITPAGCAPTPVDKASDAAADTETPSNRPDPHACLFRKIMTDCFEGSDCGGETMGCRCIVEAIERSDPSLGKEGLPSCLC</sequence>
<accession>A0A437AF69</accession>
<organism evidence="2 3">
    <name type="scientific">Arthrobotrys flagrans</name>
    <name type="common">Nematode-trapping fungus</name>
    <name type="synonym">Trichothecium flagrans</name>
    <dbReference type="NCBI Taxonomy" id="97331"/>
    <lineage>
        <taxon>Eukaryota</taxon>
        <taxon>Fungi</taxon>
        <taxon>Dikarya</taxon>
        <taxon>Ascomycota</taxon>
        <taxon>Pezizomycotina</taxon>
        <taxon>Orbiliomycetes</taxon>
        <taxon>Orbiliales</taxon>
        <taxon>Orbiliaceae</taxon>
        <taxon>Arthrobotrys</taxon>
    </lineage>
</organism>
<protein>
    <submittedName>
        <fullName evidence="2">Uncharacterized protein</fullName>
    </submittedName>
</protein>
<dbReference type="RefSeq" id="XP_067495011.1">
    <property type="nucleotide sequence ID" value="XM_067633885.1"/>
</dbReference>
<dbReference type="EMBL" id="SAEB01000001">
    <property type="protein sequence ID" value="RVD89467.1"/>
    <property type="molecule type" value="Genomic_DNA"/>
</dbReference>
<comment type="caution">
    <text evidence="2">The sequence shown here is derived from an EMBL/GenBank/DDBJ whole genome shotgun (WGS) entry which is preliminary data.</text>
</comment>
<keyword evidence="3" id="KW-1185">Reference proteome</keyword>
<dbReference type="OrthoDB" id="10292674at2759"/>
<proteinExistence type="predicted"/>